<dbReference type="VEuPathDB" id="TriTrypDB:TvY486_0401120"/>
<sequence length="313" mass="34676">IESTKDKETIIPLLSAAAAAANSECVEAVRQIVTSEIYERTTKLSSLIPPICLLQQVALLVDIFQEYYLMHSDNISLAQSPAMGVLQAYTTMVERCATRFVEIVAFPAYWNVDWGSSSSGTLIEGVHPSIYFCFTTLALLVQNNIRRSLVADDRPCAQIVAQVWMQSAWAVASVAEKVELSDVRKQQIQTDCLHLVLFARMFRTIVGKQYFIPVSEALVRLLEAVAYCVHGVTASNLLALGRTTFEREIWNVPPVTISELMCHASGSSDNDISGVECLSVLVPWNPEFIRASSVMVARSPPAGWEFVPFRQLI</sequence>
<proteinExistence type="predicted"/>
<evidence type="ECO:0000313" key="1">
    <source>
        <dbReference type="EMBL" id="CCC47447.1"/>
    </source>
</evidence>
<gene>
    <name evidence="1" type="ORF">TVY486_0401120</name>
</gene>
<organism evidence="1">
    <name type="scientific">Trypanosoma vivax (strain Y486)</name>
    <dbReference type="NCBI Taxonomy" id="1055687"/>
    <lineage>
        <taxon>Eukaryota</taxon>
        <taxon>Discoba</taxon>
        <taxon>Euglenozoa</taxon>
        <taxon>Kinetoplastea</taxon>
        <taxon>Metakinetoplastina</taxon>
        <taxon>Trypanosomatida</taxon>
        <taxon>Trypanosomatidae</taxon>
        <taxon>Trypanosoma</taxon>
        <taxon>Duttonella</taxon>
    </lineage>
</organism>
<dbReference type="EMBL" id="HE573020">
    <property type="protein sequence ID" value="CCC47447.1"/>
    <property type="molecule type" value="Genomic_DNA"/>
</dbReference>
<name>G0TU14_TRYVY</name>
<protein>
    <submittedName>
        <fullName evidence="1">Uncharacterized protein</fullName>
    </submittedName>
</protein>
<feature type="non-terminal residue" evidence="1">
    <location>
        <position position="1"/>
    </location>
</feature>
<accession>G0TU14</accession>
<dbReference type="AlphaFoldDB" id="G0TU14"/>
<reference evidence="1" key="1">
    <citation type="journal article" date="2012" name="Proc. Natl. Acad. Sci. U.S.A.">
        <title>Antigenic diversity is generated by distinct evolutionary mechanisms in African trypanosome species.</title>
        <authorList>
            <person name="Jackson A.P."/>
            <person name="Berry A."/>
            <person name="Aslett M."/>
            <person name="Allison H.C."/>
            <person name="Burton P."/>
            <person name="Vavrova-Anderson J."/>
            <person name="Brown R."/>
            <person name="Browne H."/>
            <person name="Corton N."/>
            <person name="Hauser H."/>
            <person name="Gamble J."/>
            <person name="Gilderthorp R."/>
            <person name="Marcello L."/>
            <person name="McQuillan J."/>
            <person name="Otto T.D."/>
            <person name="Quail M.A."/>
            <person name="Sanders M.J."/>
            <person name="van Tonder A."/>
            <person name="Ginger M.L."/>
            <person name="Field M.C."/>
            <person name="Barry J.D."/>
            <person name="Hertz-Fowler C."/>
            <person name="Berriman M."/>
        </authorList>
    </citation>
    <scope>NUCLEOTIDE SEQUENCE</scope>
    <source>
        <strain evidence="1">Y486</strain>
    </source>
</reference>